<dbReference type="AlphaFoldDB" id="A0A4Y2FPE0"/>
<gene>
    <name evidence="3" type="ORF">AVEN_204185_1</name>
    <name evidence="1" type="ORF">AVEN_246277_1</name>
    <name evidence="2" type="ORF">AVEN_271896_1</name>
</gene>
<keyword evidence="4" id="KW-1185">Reference proteome</keyword>
<evidence type="ECO:0000313" key="4">
    <source>
        <dbReference type="Proteomes" id="UP000499080"/>
    </source>
</evidence>
<name>A0A4Y2FPE0_ARAVE</name>
<evidence type="ECO:0000313" key="3">
    <source>
        <dbReference type="EMBL" id="GBM45177.1"/>
    </source>
</evidence>
<organism evidence="2 4">
    <name type="scientific">Araneus ventricosus</name>
    <name type="common">Orbweaver spider</name>
    <name type="synonym">Epeira ventricosa</name>
    <dbReference type="NCBI Taxonomy" id="182803"/>
    <lineage>
        <taxon>Eukaryota</taxon>
        <taxon>Metazoa</taxon>
        <taxon>Ecdysozoa</taxon>
        <taxon>Arthropoda</taxon>
        <taxon>Chelicerata</taxon>
        <taxon>Arachnida</taxon>
        <taxon>Araneae</taxon>
        <taxon>Araneomorphae</taxon>
        <taxon>Entelegynae</taxon>
        <taxon>Araneoidea</taxon>
        <taxon>Araneidae</taxon>
        <taxon>Araneus</taxon>
    </lineage>
</organism>
<comment type="caution">
    <text evidence="2">The sequence shown here is derived from an EMBL/GenBank/DDBJ whole genome shotgun (WGS) entry which is preliminary data.</text>
</comment>
<proteinExistence type="predicted"/>
<dbReference type="EMBL" id="BGPR01096817">
    <property type="protein sequence ID" value="GBM43337.1"/>
    <property type="molecule type" value="Genomic_DNA"/>
</dbReference>
<dbReference type="EMBL" id="BGPR01097339">
    <property type="protein sequence ID" value="GBM45177.1"/>
    <property type="molecule type" value="Genomic_DNA"/>
</dbReference>
<reference evidence="2 4" key="1">
    <citation type="journal article" date="2019" name="Sci. Rep.">
        <title>Orb-weaving spider Araneus ventricosus genome elucidates the spidroin gene catalogue.</title>
        <authorList>
            <person name="Kono N."/>
            <person name="Nakamura H."/>
            <person name="Ohtoshi R."/>
            <person name="Moran D.A.P."/>
            <person name="Shinohara A."/>
            <person name="Yoshida Y."/>
            <person name="Fujiwara M."/>
            <person name="Mori M."/>
            <person name="Tomita M."/>
            <person name="Arakawa K."/>
        </authorList>
    </citation>
    <scope>NUCLEOTIDE SEQUENCE [LARGE SCALE GENOMIC DNA]</scope>
</reference>
<sequence>MTHEPAPPLQTFIPHQREKIWPRRLHGGYSMESGFEPGTYRLNAAPCPCAVAAPQQNGFYNNSYGRAATAPVPNAIAATEPTGWRWDGPKAETLPAWSLKNVKD</sequence>
<protein>
    <submittedName>
        <fullName evidence="2">Uncharacterized protein</fullName>
    </submittedName>
</protein>
<accession>A0A4Y2FPE0</accession>
<dbReference type="EMBL" id="BGPR01096819">
    <property type="protein sequence ID" value="GBM43340.1"/>
    <property type="molecule type" value="Genomic_DNA"/>
</dbReference>
<evidence type="ECO:0000313" key="2">
    <source>
        <dbReference type="EMBL" id="GBM43340.1"/>
    </source>
</evidence>
<evidence type="ECO:0000313" key="1">
    <source>
        <dbReference type="EMBL" id="GBM43337.1"/>
    </source>
</evidence>
<dbReference type="Proteomes" id="UP000499080">
    <property type="component" value="Unassembled WGS sequence"/>
</dbReference>